<protein>
    <submittedName>
        <fullName evidence="2">Uncharacterized protein</fullName>
    </submittedName>
</protein>
<dbReference type="AlphaFoldDB" id="A0A914I6P2"/>
<organism evidence="1 2">
    <name type="scientific">Globodera rostochiensis</name>
    <name type="common">Golden nematode worm</name>
    <name type="synonym">Heterodera rostochiensis</name>
    <dbReference type="NCBI Taxonomy" id="31243"/>
    <lineage>
        <taxon>Eukaryota</taxon>
        <taxon>Metazoa</taxon>
        <taxon>Ecdysozoa</taxon>
        <taxon>Nematoda</taxon>
        <taxon>Chromadorea</taxon>
        <taxon>Rhabditida</taxon>
        <taxon>Tylenchina</taxon>
        <taxon>Tylenchomorpha</taxon>
        <taxon>Tylenchoidea</taxon>
        <taxon>Heteroderidae</taxon>
        <taxon>Heteroderinae</taxon>
        <taxon>Globodera</taxon>
    </lineage>
</organism>
<accession>A0A914I6P2</accession>
<reference evidence="2" key="1">
    <citation type="submission" date="2022-11" db="UniProtKB">
        <authorList>
            <consortium name="WormBaseParasite"/>
        </authorList>
    </citation>
    <scope>IDENTIFICATION</scope>
</reference>
<name>A0A914I6P2_GLORO</name>
<evidence type="ECO:0000313" key="1">
    <source>
        <dbReference type="Proteomes" id="UP000887572"/>
    </source>
</evidence>
<keyword evidence="1" id="KW-1185">Reference proteome</keyword>
<sequence>MVEFWEEQRQRERLMMRQTDCPPQQEGVEEFMDIYFAAGAALCLRTVVATAAAGTMPNGTKAILPTLARLDIDGVTASEALSLILVRSVAMHRKRKWAKSAVPNTATMQMNDDVRRALSVISEQKHFVITQIDQLSVVLQSQF</sequence>
<dbReference type="WBParaSite" id="Gr19_v10_g7254.t2">
    <property type="protein sequence ID" value="Gr19_v10_g7254.t2"/>
    <property type="gene ID" value="Gr19_v10_g7254"/>
</dbReference>
<proteinExistence type="predicted"/>
<dbReference type="Proteomes" id="UP000887572">
    <property type="component" value="Unplaced"/>
</dbReference>
<evidence type="ECO:0000313" key="2">
    <source>
        <dbReference type="WBParaSite" id="Gr19_v10_g7254.t2"/>
    </source>
</evidence>